<reference evidence="4" key="1">
    <citation type="submission" date="2020-05" db="EMBL/GenBank/DDBJ databases">
        <authorList>
            <person name="Chiriac C."/>
            <person name="Salcher M."/>
            <person name="Ghai R."/>
            <person name="Kavagutti S V."/>
        </authorList>
    </citation>
    <scope>NUCLEOTIDE SEQUENCE</scope>
</reference>
<dbReference type="Gene3D" id="3.30.70.2330">
    <property type="match status" value="1"/>
</dbReference>
<sequence>MGFLDKAKQVAAVAKAASAQPAGRDITLVFGPSLMAGYHDIVANKGKINSVSINFPPALMNEISDAINSHQASTHVAYADDMQFLDVVGESFYKENLNDLHKEYKDGWMYGFLMPEPLNPHDQNAVSVLVIADDEDGKLGAVQVGYLGREQAKKTQAKIIKHLEGGLVIPVLLKITGGEVGKENLGVMARAKHSKIKF</sequence>
<dbReference type="GO" id="GO:0003676">
    <property type="term" value="F:nucleic acid binding"/>
    <property type="evidence" value="ECO:0007669"/>
    <property type="project" value="InterPro"/>
</dbReference>
<proteinExistence type="predicted"/>
<protein>
    <submittedName>
        <fullName evidence="4">Unannotated protein</fullName>
    </submittedName>
</protein>
<organism evidence="4">
    <name type="scientific">freshwater metagenome</name>
    <dbReference type="NCBI Taxonomy" id="449393"/>
    <lineage>
        <taxon>unclassified sequences</taxon>
        <taxon>metagenomes</taxon>
        <taxon>ecological metagenomes</taxon>
    </lineage>
</organism>
<evidence type="ECO:0000259" key="3">
    <source>
        <dbReference type="Pfam" id="PF08797"/>
    </source>
</evidence>
<dbReference type="Pfam" id="PF08797">
    <property type="entry name" value="HIRAN"/>
    <property type="match status" value="1"/>
</dbReference>
<evidence type="ECO:0000256" key="2">
    <source>
        <dbReference type="ARBA" id="ARBA00022801"/>
    </source>
</evidence>
<keyword evidence="2" id="KW-0378">Hydrolase</keyword>
<dbReference type="GO" id="GO:0016818">
    <property type="term" value="F:hydrolase activity, acting on acid anhydrides, in phosphorus-containing anhydrides"/>
    <property type="evidence" value="ECO:0007669"/>
    <property type="project" value="InterPro"/>
</dbReference>
<gene>
    <name evidence="4" type="ORF">UFOPK3554_01135</name>
</gene>
<dbReference type="AlphaFoldDB" id="A0A6J7XWN6"/>
<feature type="domain" description="HIRAN" evidence="3">
    <location>
        <begin position="82"/>
        <end position="155"/>
    </location>
</feature>
<evidence type="ECO:0000256" key="1">
    <source>
        <dbReference type="ARBA" id="ARBA00022723"/>
    </source>
</evidence>
<accession>A0A6J7XWN6</accession>
<name>A0A6J7XWN6_9ZZZZ</name>
<dbReference type="GO" id="GO:0008270">
    <property type="term" value="F:zinc ion binding"/>
    <property type="evidence" value="ECO:0007669"/>
    <property type="project" value="InterPro"/>
</dbReference>
<dbReference type="InterPro" id="IPR014905">
    <property type="entry name" value="HIRAN"/>
</dbReference>
<evidence type="ECO:0000313" key="4">
    <source>
        <dbReference type="EMBL" id="CAB5240918.1"/>
    </source>
</evidence>
<keyword evidence="1" id="KW-0479">Metal-binding</keyword>
<dbReference type="EMBL" id="CAFBSG010000020">
    <property type="protein sequence ID" value="CAB5240918.1"/>
    <property type="molecule type" value="Genomic_DNA"/>
</dbReference>